<gene>
    <name evidence="3" type="ORF">TKK_010300</name>
</gene>
<dbReference type="AlphaFoldDB" id="A0ABD2WTG8"/>
<dbReference type="SMART" id="SM00271">
    <property type="entry name" value="DnaJ"/>
    <property type="match status" value="1"/>
</dbReference>
<organism evidence="3 4">
    <name type="scientific">Trichogramma kaykai</name>
    <dbReference type="NCBI Taxonomy" id="54128"/>
    <lineage>
        <taxon>Eukaryota</taxon>
        <taxon>Metazoa</taxon>
        <taxon>Ecdysozoa</taxon>
        <taxon>Arthropoda</taxon>
        <taxon>Hexapoda</taxon>
        <taxon>Insecta</taxon>
        <taxon>Pterygota</taxon>
        <taxon>Neoptera</taxon>
        <taxon>Endopterygota</taxon>
        <taxon>Hymenoptera</taxon>
        <taxon>Apocrita</taxon>
        <taxon>Proctotrupomorpha</taxon>
        <taxon>Chalcidoidea</taxon>
        <taxon>Trichogrammatidae</taxon>
        <taxon>Trichogramma</taxon>
    </lineage>
</organism>
<dbReference type="GO" id="GO:0005783">
    <property type="term" value="C:endoplasmic reticulum"/>
    <property type="evidence" value="ECO:0007669"/>
    <property type="project" value="UniProtKB-ARBA"/>
</dbReference>
<evidence type="ECO:0000259" key="2">
    <source>
        <dbReference type="PROSITE" id="PS50076"/>
    </source>
</evidence>
<dbReference type="InterPro" id="IPR036869">
    <property type="entry name" value="J_dom_sf"/>
</dbReference>
<keyword evidence="1" id="KW-0472">Membrane</keyword>
<dbReference type="PRINTS" id="PR00625">
    <property type="entry name" value="JDOMAIN"/>
</dbReference>
<dbReference type="Proteomes" id="UP001627154">
    <property type="component" value="Unassembled WGS sequence"/>
</dbReference>
<sequence length="146" mass="16223">MNYSEDDVAHIERILETKNFYEILQVSTNATDEEIKASHKNLALQVHPDKNNAPGAKDAFIAVRKATAVLLDKERRKEYNEYLKSPYGFCEDKFDLSEEAVDAILITAGIVSAIGIAAGVIATGVAVYKWLTGGSKKEDEELRYAR</sequence>
<evidence type="ECO:0000256" key="1">
    <source>
        <dbReference type="SAM" id="Phobius"/>
    </source>
</evidence>
<accession>A0ABD2WTG8</accession>
<dbReference type="PANTHER" id="PTHR43908:SF3">
    <property type="entry name" value="AT29763P-RELATED"/>
    <property type="match status" value="1"/>
</dbReference>
<reference evidence="3 4" key="1">
    <citation type="journal article" date="2024" name="bioRxiv">
        <title>A reference genome for Trichogramma kaykai: A tiny desert-dwelling parasitoid wasp with competing sex-ratio distorters.</title>
        <authorList>
            <person name="Culotta J."/>
            <person name="Lindsey A.R."/>
        </authorList>
    </citation>
    <scope>NUCLEOTIDE SEQUENCE [LARGE SCALE GENOMIC DNA]</scope>
    <source>
        <strain evidence="3 4">KSX58</strain>
    </source>
</reference>
<dbReference type="CDD" id="cd06257">
    <property type="entry name" value="DnaJ"/>
    <property type="match status" value="1"/>
</dbReference>
<proteinExistence type="predicted"/>
<keyword evidence="1" id="KW-0812">Transmembrane</keyword>
<dbReference type="InterPro" id="IPR001623">
    <property type="entry name" value="DnaJ_domain"/>
</dbReference>
<keyword evidence="1" id="KW-1133">Transmembrane helix</keyword>
<feature type="domain" description="J" evidence="2">
    <location>
        <begin position="19"/>
        <end position="83"/>
    </location>
</feature>
<dbReference type="PANTHER" id="PTHR43908">
    <property type="entry name" value="AT29763P-RELATED"/>
    <property type="match status" value="1"/>
</dbReference>
<dbReference type="InterPro" id="IPR018253">
    <property type="entry name" value="DnaJ_domain_CS"/>
</dbReference>
<evidence type="ECO:0000313" key="3">
    <source>
        <dbReference type="EMBL" id="KAL3395771.1"/>
    </source>
</evidence>
<dbReference type="Gene3D" id="1.10.287.110">
    <property type="entry name" value="DnaJ domain"/>
    <property type="match status" value="1"/>
</dbReference>
<dbReference type="EMBL" id="JBJJXI010000078">
    <property type="protein sequence ID" value="KAL3395771.1"/>
    <property type="molecule type" value="Genomic_DNA"/>
</dbReference>
<name>A0ABD2WTG8_9HYME</name>
<feature type="transmembrane region" description="Helical" evidence="1">
    <location>
        <begin position="103"/>
        <end position="128"/>
    </location>
</feature>
<dbReference type="InterPro" id="IPR051100">
    <property type="entry name" value="DnaJ_subfamily_B/C"/>
</dbReference>
<dbReference type="PROSITE" id="PS00636">
    <property type="entry name" value="DNAJ_1"/>
    <property type="match status" value="1"/>
</dbReference>
<dbReference type="Pfam" id="PF00226">
    <property type="entry name" value="DnaJ"/>
    <property type="match status" value="1"/>
</dbReference>
<dbReference type="SUPFAM" id="SSF46565">
    <property type="entry name" value="Chaperone J-domain"/>
    <property type="match status" value="1"/>
</dbReference>
<dbReference type="PROSITE" id="PS50076">
    <property type="entry name" value="DNAJ_2"/>
    <property type="match status" value="1"/>
</dbReference>
<protein>
    <recommendedName>
        <fullName evidence="2">J domain-containing protein</fullName>
    </recommendedName>
</protein>
<keyword evidence="4" id="KW-1185">Reference proteome</keyword>
<evidence type="ECO:0000313" key="4">
    <source>
        <dbReference type="Proteomes" id="UP001627154"/>
    </source>
</evidence>
<comment type="caution">
    <text evidence="3">The sequence shown here is derived from an EMBL/GenBank/DDBJ whole genome shotgun (WGS) entry which is preliminary data.</text>
</comment>